<dbReference type="Pfam" id="PF04114">
    <property type="entry name" value="Gaa1"/>
    <property type="match status" value="1"/>
</dbReference>
<dbReference type="PANTHER" id="PTHR13304">
    <property type="entry name" value="GLYCOSYLPHOSPHATIDYLINOSITOL ANCHOR ATTACHMENT 1 PROTEIN"/>
    <property type="match status" value="1"/>
</dbReference>
<feature type="transmembrane region" description="Helical" evidence="14">
    <location>
        <begin position="21"/>
        <end position="42"/>
    </location>
</feature>
<keyword evidence="6" id="KW-1015">Disulfide bond</keyword>
<evidence type="ECO:0000256" key="12">
    <source>
        <dbReference type="ARBA" id="ARBA00093661"/>
    </source>
</evidence>
<evidence type="ECO:0000256" key="9">
    <source>
        <dbReference type="ARBA" id="ARBA00093336"/>
    </source>
</evidence>
<feature type="transmembrane region" description="Helical" evidence="14">
    <location>
        <begin position="579"/>
        <end position="602"/>
    </location>
</feature>
<dbReference type="PANTHER" id="PTHR13304:SF0">
    <property type="entry name" value="GLYCOSYLPHOSPHATIDYLINOSITOL ANCHOR ATTACHMENT 1 PROTEIN"/>
    <property type="match status" value="1"/>
</dbReference>
<evidence type="ECO:0000313" key="15">
    <source>
        <dbReference type="EMBL" id="RZC40043.1"/>
    </source>
</evidence>
<comment type="subunit">
    <text evidence="10">Heteropentamer. Part of the GPI-anchor transamidase complex, consisting of PIGK, PIGT, PIGS, PIGU and GAA1. Interacts with PIGK.</text>
</comment>
<protein>
    <recommendedName>
        <fullName evidence="11">GPI-anchor transamidase component GPAA1</fullName>
    </recommendedName>
    <alternativeName>
        <fullName evidence="8">GAA1 protein homolog</fullName>
    </alternativeName>
    <alternativeName>
        <fullName evidence="12">Glycosylphosphatidylinositol anchor attachment 1 protein</fullName>
    </alternativeName>
</protein>
<feature type="transmembrane region" description="Helical" evidence="14">
    <location>
        <begin position="497"/>
        <end position="518"/>
    </location>
</feature>
<dbReference type="FunFam" id="3.40.630.10:FF:000047">
    <property type="entry name" value="Glycosylphosphatidylinositol anchor attachment 1 protein"/>
    <property type="match status" value="1"/>
</dbReference>
<dbReference type="EMBL" id="QDEB01029480">
    <property type="protein sequence ID" value="RZC40043.1"/>
    <property type="molecule type" value="Genomic_DNA"/>
</dbReference>
<comment type="subcellular location">
    <subcellularLocation>
        <location evidence="1">Endoplasmic reticulum membrane</location>
        <topology evidence="1">Multi-pass membrane protein</topology>
    </subcellularLocation>
</comment>
<feature type="transmembrane region" description="Helical" evidence="14">
    <location>
        <begin position="549"/>
        <end position="567"/>
    </location>
</feature>
<name>A0A482W5Q8_ASBVE</name>
<evidence type="ECO:0000256" key="3">
    <source>
        <dbReference type="ARBA" id="ARBA00022824"/>
    </source>
</evidence>
<evidence type="ECO:0000256" key="8">
    <source>
        <dbReference type="ARBA" id="ARBA00083563"/>
    </source>
</evidence>
<organism evidence="15 16">
    <name type="scientific">Asbolus verrucosus</name>
    <name type="common">Desert ironclad beetle</name>
    <dbReference type="NCBI Taxonomy" id="1661398"/>
    <lineage>
        <taxon>Eukaryota</taxon>
        <taxon>Metazoa</taxon>
        <taxon>Ecdysozoa</taxon>
        <taxon>Arthropoda</taxon>
        <taxon>Hexapoda</taxon>
        <taxon>Insecta</taxon>
        <taxon>Pterygota</taxon>
        <taxon>Neoptera</taxon>
        <taxon>Endopterygota</taxon>
        <taxon>Coleoptera</taxon>
        <taxon>Polyphaga</taxon>
        <taxon>Cucujiformia</taxon>
        <taxon>Tenebrionidae</taxon>
        <taxon>Pimeliinae</taxon>
        <taxon>Asbolus</taxon>
    </lineage>
</organism>
<feature type="region of interest" description="Disordered" evidence="13">
    <location>
        <begin position="404"/>
        <end position="430"/>
    </location>
</feature>
<reference evidence="15 16" key="1">
    <citation type="submission" date="2017-03" db="EMBL/GenBank/DDBJ databases">
        <title>Genome of the blue death feigning beetle - Asbolus verrucosus.</title>
        <authorList>
            <person name="Rider S.D."/>
        </authorList>
    </citation>
    <scope>NUCLEOTIDE SEQUENCE [LARGE SCALE GENOMIC DNA]</scope>
    <source>
        <strain evidence="15">Butters</strain>
        <tissue evidence="15">Head and leg muscle</tissue>
    </source>
</reference>
<evidence type="ECO:0000256" key="7">
    <source>
        <dbReference type="ARBA" id="ARBA00023180"/>
    </source>
</evidence>
<dbReference type="GO" id="GO:0016255">
    <property type="term" value="P:attachment of GPI anchor to protein"/>
    <property type="evidence" value="ECO:0007669"/>
    <property type="project" value="TreeGrafter"/>
</dbReference>
<comment type="function">
    <text evidence="9">Component of the glycosylphosphatidylinositol-anchor (GPI-anchor) transamidase (GPI-T) complex that catalyzes the formation of the linkage between a proprotein and a GPI-anchor and participates in GPI anchored protein biosynthesis. Binds GPI-anchor.</text>
</comment>
<keyword evidence="16" id="KW-1185">Reference proteome</keyword>
<keyword evidence="5 14" id="KW-0472">Membrane</keyword>
<evidence type="ECO:0000256" key="10">
    <source>
        <dbReference type="ARBA" id="ARBA00093557"/>
    </source>
</evidence>
<dbReference type="STRING" id="1661398.A0A482W5Q8"/>
<evidence type="ECO:0000313" key="16">
    <source>
        <dbReference type="Proteomes" id="UP000292052"/>
    </source>
</evidence>
<evidence type="ECO:0000256" key="11">
    <source>
        <dbReference type="ARBA" id="ARBA00093619"/>
    </source>
</evidence>
<evidence type="ECO:0000256" key="14">
    <source>
        <dbReference type="SAM" id="Phobius"/>
    </source>
</evidence>
<dbReference type="OrthoDB" id="445301at2759"/>
<evidence type="ECO:0000256" key="6">
    <source>
        <dbReference type="ARBA" id="ARBA00023157"/>
    </source>
</evidence>
<feature type="transmembrane region" description="Helical" evidence="14">
    <location>
        <begin position="371"/>
        <end position="390"/>
    </location>
</feature>
<evidence type="ECO:0000256" key="5">
    <source>
        <dbReference type="ARBA" id="ARBA00023136"/>
    </source>
</evidence>
<keyword evidence="3" id="KW-0256">Endoplasmic reticulum</keyword>
<sequence>MGLLTDPSAGQGKLTKALLKYYTKLCVLLYLGGIGWLCSLAYTPMNAGTYFSENALLPGLVKSEFREDGTARTFHDELLDEMKKYDDSIPYPWLLAKFKQIGLDTYTHNFTLHYPLGKPQKFTGKNVYGILRAARASSTEALVLSVPYRPPLSVHATTSPSIATMLAFAKFANKEKYWAKDIIFLITEHEQLGMQAWLEAYHGTTCGNEGTLNHGDIKGRAGAIQAAINLELHDTSVGQVDIKVEGLNGQLPNLDLFNLAAKMLLKEGIPHTFKNRPNKNLRDPVKDWYYSFQTLMAMISTQATGIPNGNHGLYHRFGIEALTLESVSHNGKAGFLSMGRIIEGIFRSLNNLLERFHQSFFFYLLPSSERFISIGLYMPAICLIAGALFIKACANWCQLQESQIQDDSEEKPKTETQKPKAKPKRKEPKDMQKFWKDMKAKYEVEVKSYKPPDPDSINFVSILFAFLMTHVIGVLVMNSPQLLTMLGGQYDFSTEVSLFSGFIAVSAVLLLTPLFVPFKSCEKSMAVLNILSLLELGTTLICISMNNFSLAFFCAVIYVPLALIVGVTRCRVCSGIKKVVWLVAHPLVVLTVTVLTYTHVMFPGEKLEANFYRSLAATQQAIVFSIIDSMIYGNWLFSVVSSIFIPNWLCFWIVAFSNIQPNEEIPKKKID</sequence>
<evidence type="ECO:0000256" key="1">
    <source>
        <dbReference type="ARBA" id="ARBA00004477"/>
    </source>
</evidence>
<keyword evidence="2 14" id="KW-0812">Transmembrane</keyword>
<dbReference type="Gene3D" id="3.40.630.10">
    <property type="entry name" value="Zn peptidases"/>
    <property type="match status" value="1"/>
</dbReference>
<gene>
    <name evidence="15" type="ORF">BDFB_004048</name>
</gene>
<dbReference type="PIRSF" id="PIRSF036762">
    <property type="entry name" value="GAA1"/>
    <property type="match status" value="1"/>
</dbReference>
<evidence type="ECO:0000256" key="4">
    <source>
        <dbReference type="ARBA" id="ARBA00022989"/>
    </source>
</evidence>
<dbReference type="InterPro" id="IPR007246">
    <property type="entry name" value="Gaa1"/>
</dbReference>
<keyword evidence="4 14" id="KW-1133">Transmembrane helix</keyword>
<feature type="transmembrane region" description="Helical" evidence="14">
    <location>
        <begin position="457"/>
        <end position="477"/>
    </location>
</feature>
<comment type="caution">
    <text evidence="15">The sequence shown here is derived from an EMBL/GenBank/DDBJ whole genome shotgun (WGS) entry which is preliminary data.</text>
</comment>
<keyword evidence="7" id="KW-0325">Glycoprotein</keyword>
<evidence type="ECO:0000256" key="2">
    <source>
        <dbReference type="ARBA" id="ARBA00022692"/>
    </source>
</evidence>
<feature type="transmembrane region" description="Helical" evidence="14">
    <location>
        <begin position="635"/>
        <end position="659"/>
    </location>
</feature>
<dbReference type="Proteomes" id="UP000292052">
    <property type="component" value="Unassembled WGS sequence"/>
</dbReference>
<feature type="transmembrane region" description="Helical" evidence="14">
    <location>
        <begin position="525"/>
        <end position="543"/>
    </location>
</feature>
<accession>A0A482W5Q8</accession>
<evidence type="ECO:0000256" key="13">
    <source>
        <dbReference type="SAM" id="MobiDB-lite"/>
    </source>
</evidence>
<proteinExistence type="predicted"/>
<dbReference type="AlphaFoldDB" id="A0A482W5Q8"/>
<dbReference type="GO" id="GO:0042765">
    <property type="term" value="C:GPI-anchor transamidase complex"/>
    <property type="evidence" value="ECO:0007669"/>
    <property type="project" value="InterPro"/>
</dbReference>